<dbReference type="SUPFAM" id="SSF52058">
    <property type="entry name" value="L domain-like"/>
    <property type="match status" value="1"/>
</dbReference>
<dbReference type="InterPro" id="IPR009459">
    <property type="entry name" value="MucBP_dom"/>
</dbReference>
<dbReference type="EMBL" id="CP070872">
    <property type="protein sequence ID" value="QSE76026.1"/>
    <property type="molecule type" value="Genomic_DNA"/>
</dbReference>
<feature type="transmembrane region" description="Helical" evidence="3">
    <location>
        <begin position="548"/>
        <end position="568"/>
    </location>
</feature>
<evidence type="ECO:0000256" key="2">
    <source>
        <dbReference type="SAM" id="MobiDB-lite"/>
    </source>
</evidence>
<evidence type="ECO:0000259" key="5">
    <source>
        <dbReference type="Pfam" id="PF06458"/>
    </source>
</evidence>
<feature type="region of interest" description="Disordered" evidence="2">
    <location>
        <begin position="51"/>
        <end position="71"/>
    </location>
</feature>
<evidence type="ECO:0000256" key="1">
    <source>
        <dbReference type="ARBA" id="ARBA00022737"/>
    </source>
</evidence>
<proteinExistence type="predicted"/>
<feature type="domain" description="MucBP" evidence="5">
    <location>
        <begin position="459"/>
        <end position="527"/>
    </location>
</feature>
<dbReference type="KEGG" id="lti:JW886_06010"/>
<name>A0AA45KGT6_9LACT</name>
<keyword evidence="3" id="KW-0472">Membrane</keyword>
<protein>
    <submittedName>
        <fullName evidence="6">BspA family leucine-rich repeat surface protein</fullName>
    </submittedName>
</protein>
<dbReference type="Pfam" id="PF06458">
    <property type="entry name" value="MucBP"/>
    <property type="match status" value="1"/>
</dbReference>
<dbReference type="Proteomes" id="UP000663608">
    <property type="component" value="Chromosome"/>
</dbReference>
<dbReference type="Gene3D" id="3.80.10.10">
    <property type="entry name" value="Ribonuclease Inhibitor"/>
    <property type="match status" value="1"/>
</dbReference>
<dbReference type="InterPro" id="IPR005046">
    <property type="entry name" value="DUF285"/>
</dbReference>
<dbReference type="RefSeq" id="WP_205871570.1">
    <property type="nucleotide sequence ID" value="NZ_CP070872.1"/>
</dbReference>
<keyword evidence="3" id="KW-1133">Transmembrane helix</keyword>
<dbReference type="InterPro" id="IPR032675">
    <property type="entry name" value="LRR_dom_sf"/>
</dbReference>
<keyword evidence="7" id="KW-1185">Reference proteome</keyword>
<feature type="chain" id="PRO_5041214409" evidence="4">
    <location>
        <begin position="24"/>
        <end position="578"/>
    </location>
</feature>
<sequence length="578" mass="62684">MKKQVALAVLGVILFPSAAPVVAGTNPVALNQGLITKYLVSSDSLSSRTSATPAIYDRTSSGSNDYENQEQKSKIITPTAIQTKGVINNVKGEVTESDCIASGTFGTSPWRLDTDGVLHLQSGKFSYNSNKGSMLSPWNEYEDKIKQITFEGLVTAYSDSSYLFADLGSLVQINNLNLLDTSQVTNMSGMFFYQRTNSHLIGLDLSNFDTSNVTNMSSMFSKVELANLDLSNFDTSNVTNMNSMFSGARLGSLDISSFSTSKVIDMSSMFSNIELNSLDLSNFDTTNVTDMSSMFSGSRLSSLDVSNFNTSKVTNMSGMFMNSSDSDLSGLKEIDLSSFDTSNVTVMSRMFFNCGGLTGLDLSTFNTRRVQSMKDMFSFIPRYFKKLTLGPDFIFGSGAGLQDITRYTPTGKWQNVGTGTESSPNGKNIWSSGDLMTNYDGSNDADTYVCQPSLGKAADVTIKYINADGYEIHKPQIISGDLGKTYDASGDTYKLSIDGYTLDSTKLPDNATGALSDTAQIITYRYEKNKMTPSPAKPQKGDDKSKPFIALASGALLTLSVSSSAIIIKKRKGIRDEK</sequence>
<keyword evidence="3" id="KW-0812">Transmembrane</keyword>
<feature type="signal peptide" evidence="4">
    <location>
        <begin position="1"/>
        <end position="23"/>
    </location>
</feature>
<organism evidence="6 7">
    <name type="scientific">Lactococcus taiwanensis</name>
    <dbReference type="NCBI Taxonomy" id="1151742"/>
    <lineage>
        <taxon>Bacteria</taxon>
        <taxon>Bacillati</taxon>
        <taxon>Bacillota</taxon>
        <taxon>Bacilli</taxon>
        <taxon>Lactobacillales</taxon>
        <taxon>Streptococcaceae</taxon>
        <taxon>Lactococcus</taxon>
    </lineage>
</organism>
<evidence type="ECO:0000256" key="3">
    <source>
        <dbReference type="SAM" id="Phobius"/>
    </source>
</evidence>
<dbReference type="InterPro" id="IPR011889">
    <property type="entry name" value="Liste_lipo_26"/>
</dbReference>
<gene>
    <name evidence="6" type="ORF">JW886_06010</name>
</gene>
<evidence type="ECO:0000256" key="4">
    <source>
        <dbReference type="SAM" id="SignalP"/>
    </source>
</evidence>
<evidence type="ECO:0000313" key="7">
    <source>
        <dbReference type="Proteomes" id="UP000663608"/>
    </source>
</evidence>
<dbReference type="Gene3D" id="3.10.20.320">
    <property type="entry name" value="Putative peptidoglycan bound protein (lpxtg motif)"/>
    <property type="match status" value="1"/>
</dbReference>
<evidence type="ECO:0000313" key="6">
    <source>
        <dbReference type="EMBL" id="QSE76026.1"/>
    </source>
</evidence>
<accession>A0AA45KGT6</accession>
<dbReference type="NCBIfam" id="TIGR02167">
    <property type="entry name" value="Liste_lipo_26"/>
    <property type="match status" value="7"/>
</dbReference>
<keyword evidence="1" id="KW-0677">Repeat</keyword>
<dbReference type="Pfam" id="PF03382">
    <property type="entry name" value="DUF285"/>
    <property type="match status" value="1"/>
</dbReference>
<dbReference type="AlphaFoldDB" id="A0AA45KGT6"/>
<reference evidence="6 7" key="1">
    <citation type="submission" date="2021-02" db="EMBL/GenBank/DDBJ databases">
        <title>Complete genome sequence of Lactococcus lactis strain K_LL004.</title>
        <authorList>
            <person name="Kim H.B."/>
        </authorList>
    </citation>
    <scope>NUCLEOTIDE SEQUENCE [LARGE SCALE GENOMIC DNA]</scope>
    <source>
        <strain evidence="6 7">K_LL004</strain>
    </source>
</reference>
<keyword evidence="4" id="KW-0732">Signal</keyword>